<dbReference type="Pfam" id="PF00717">
    <property type="entry name" value="Peptidase_S24"/>
    <property type="match status" value="1"/>
</dbReference>
<evidence type="ECO:0000259" key="4">
    <source>
        <dbReference type="Pfam" id="PF00717"/>
    </source>
</evidence>
<name>A0A414WWS6_9BACT</name>
<dbReference type="InterPro" id="IPR039418">
    <property type="entry name" value="LexA-like"/>
</dbReference>
<keyword evidence="3" id="KW-0804">Transcription</keyword>
<reference evidence="5 6" key="1">
    <citation type="submission" date="2018-08" db="EMBL/GenBank/DDBJ databases">
        <title>A genome reference for cultivated species of the human gut microbiota.</title>
        <authorList>
            <person name="Zou Y."/>
            <person name="Xue W."/>
            <person name="Luo G."/>
        </authorList>
    </citation>
    <scope>NUCLEOTIDE SEQUENCE [LARGE SCALE GENOMIC DNA]</scope>
    <source>
        <strain evidence="5 6">AM17-44</strain>
    </source>
</reference>
<dbReference type="Gene3D" id="2.10.109.10">
    <property type="entry name" value="Umud Fragment, subunit A"/>
    <property type="match status" value="1"/>
</dbReference>
<dbReference type="CDD" id="cd06529">
    <property type="entry name" value="S24_LexA-like"/>
    <property type="match status" value="1"/>
</dbReference>
<evidence type="ECO:0000256" key="2">
    <source>
        <dbReference type="ARBA" id="ARBA00023125"/>
    </source>
</evidence>
<dbReference type="PANTHER" id="PTHR40661">
    <property type="match status" value="1"/>
</dbReference>
<gene>
    <name evidence="5" type="ORF">DW204_10210</name>
</gene>
<accession>A0A414WWS6</accession>
<organism evidence="5 6">
    <name type="scientific">Phocaeicola plebeius</name>
    <dbReference type="NCBI Taxonomy" id="310297"/>
    <lineage>
        <taxon>Bacteria</taxon>
        <taxon>Pseudomonadati</taxon>
        <taxon>Bacteroidota</taxon>
        <taxon>Bacteroidia</taxon>
        <taxon>Bacteroidales</taxon>
        <taxon>Bacteroidaceae</taxon>
        <taxon>Phocaeicola</taxon>
    </lineage>
</organism>
<keyword evidence="1" id="KW-0805">Transcription regulation</keyword>
<dbReference type="InterPro" id="IPR015927">
    <property type="entry name" value="Peptidase_S24_S26A/B/C"/>
</dbReference>
<feature type="domain" description="Peptidase S24/S26A/S26B/S26C" evidence="4">
    <location>
        <begin position="141"/>
        <end position="235"/>
    </location>
</feature>
<dbReference type="AlphaFoldDB" id="A0A414WWS6"/>
<protein>
    <submittedName>
        <fullName evidence="5">XRE family transcriptional regulator</fullName>
    </submittedName>
</protein>
<dbReference type="RefSeq" id="WP_118026538.1">
    <property type="nucleotide sequence ID" value="NZ_DBFBRJ010000048.1"/>
</dbReference>
<dbReference type="CDD" id="cd00093">
    <property type="entry name" value="HTH_XRE"/>
    <property type="match status" value="1"/>
</dbReference>
<evidence type="ECO:0000256" key="3">
    <source>
        <dbReference type="ARBA" id="ARBA00023163"/>
    </source>
</evidence>
<proteinExistence type="predicted"/>
<dbReference type="InterPro" id="IPR036286">
    <property type="entry name" value="LexA/Signal_pep-like_sf"/>
</dbReference>
<dbReference type="PANTHER" id="PTHR40661:SF3">
    <property type="entry name" value="FELS-1 PROPHAGE TRANSCRIPTIONAL REGULATOR"/>
    <property type="match status" value="1"/>
</dbReference>
<dbReference type="InterPro" id="IPR010982">
    <property type="entry name" value="Lambda_DNA-bd_dom_sf"/>
</dbReference>
<evidence type="ECO:0000256" key="1">
    <source>
        <dbReference type="ARBA" id="ARBA00023015"/>
    </source>
</evidence>
<evidence type="ECO:0000313" key="6">
    <source>
        <dbReference type="Proteomes" id="UP000284998"/>
    </source>
</evidence>
<dbReference type="InterPro" id="IPR001387">
    <property type="entry name" value="Cro/C1-type_HTH"/>
</dbReference>
<sequence>MDSPKVINFILEREKLKAGTFAKAIGVTPTQIYDLQSGKTKKISESIANKIVNAFPIYNKVWVLTGSGSPIEESLQQVPIRDDDGEFFTENHNNVKFYNLVDRYRMVVKLVPFAAYGRFANECDTLEAEKEGWEEESFETDKIVHGKYFAFEVKGESMDDGTRNSFEEGDRVLVRELDRMHWKDGLRFNDHPYWVVVFDSSVLIKQIVAQDLEKGTITFHSLNPSPEYSNFTLEMDKIRALYYVLQKKPRTVKY</sequence>
<dbReference type="SUPFAM" id="SSF47413">
    <property type="entry name" value="lambda repressor-like DNA-binding domains"/>
    <property type="match status" value="1"/>
</dbReference>
<keyword evidence="2" id="KW-0238">DNA-binding</keyword>
<comment type="caution">
    <text evidence="5">The sequence shown here is derived from an EMBL/GenBank/DDBJ whole genome shotgun (WGS) entry which is preliminary data.</text>
</comment>
<dbReference type="Proteomes" id="UP000284998">
    <property type="component" value="Unassembled WGS sequence"/>
</dbReference>
<dbReference type="EMBL" id="QRJS01000024">
    <property type="protein sequence ID" value="RHH43207.1"/>
    <property type="molecule type" value="Genomic_DNA"/>
</dbReference>
<dbReference type="SUPFAM" id="SSF51306">
    <property type="entry name" value="LexA/Signal peptidase"/>
    <property type="match status" value="1"/>
</dbReference>
<evidence type="ECO:0000313" key="5">
    <source>
        <dbReference type="EMBL" id="RHH43207.1"/>
    </source>
</evidence>
<dbReference type="GO" id="GO:0003677">
    <property type="term" value="F:DNA binding"/>
    <property type="evidence" value="ECO:0007669"/>
    <property type="project" value="UniProtKB-KW"/>
</dbReference>